<dbReference type="Gene3D" id="3.60.21.10">
    <property type="match status" value="1"/>
</dbReference>
<dbReference type="InterPro" id="IPR004843">
    <property type="entry name" value="Calcineurin-like_PHP"/>
</dbReference>
<proteinExistence type="predicted"/>
<dbReference type="Proteomes" id="UP000070404">
    <property type="component" value="Unassembled WGS sequence"/>
</dbReference>
<comment type="caution">
    <text evidence="2">The sequence shown here is derived from an EMBL/GenBank/DDBJ whole genome shotgun (WGS) entry which is preliminary data.</text>
</comment>
<accession>A0A133VKE4</accession>
<dbReference type="InterPro" id="IPR029052">
    <property type="entry name" value="Metallo-depent_PP-like"/>
</dbReference>
<dbReference type="EMBL" id="LHYF01000018">
    <property type="protein sequence ID" value="KXB06897.1"/>
    <property type="molecule type" value="Genomic_DNA"/>
</dbReference>
<dbReference type="InterPro" id="IPR050535">
    <property type="entry name" value="DNA_Repair-Maintenance_Comp"/>
</dbReference>
<dbReference type="SUPFAM" id="SSF56300">
    <property type="entry name" value="Metallo-dependent phosphatases"/>
    <property type="match status" value="1"/>
</dbReference>
<evidence type="ECO:0000313" key="2">
    <source>
        <dbReference type="EMBL" id="KXB06897.1"/>
    </source>
</evidence>
<reference evidence="2 3" key="1">
    <citation type="journal article" date="2016" name="Sci. Rep.">
        <title>Metabolic traits of an uncultured archaeal lineage -MSBL1- from brine pools of the Red Sea.</title>
        <authorList>
            <person name="Mwirichia R."/>
            <person name="Alam I."/>
            <person name="Rashid M."/>
            <person name="Vinu M."/>
            <person name="Ba-Alawi W."/>
            <person name="Anthony Kamau A."/>
            <person name="Kamanda Ngugi D."/>
            <person name="Goker M."/>
            <person name="Klenk H.P."/>
            <person name="Bajic V."/>
            <person name="Stingl U."/>
        </authorList>
    </citation>
    <scope>NUCLEOTIDE SEQUENCE [LARGE SCALE GENOMIC DNA]</scope>
    <source>
        <strain evidence="2">SCGC-AAA382C18</strain>
    </source>
</reference>
<dbReference type="AlphaFoldDB" id="A0A133VKE4"/>
<gene>
    <name evidence="2" type="ORF">AKJ52_01330</name>
</gene>
<name>A0A133VKE4_9EURY</name>
<sequence>MKILHTSDLHLQEENERTIDALREVLSVGRENEVDLVTIGGDLFHSREDAEVLRPQLREIFTDNPFKVLAIPGNHDEGAYRGNLNWGPDLEVATEKPFEIREFEDQNIVALPADSAHLKSIKIVLGVKSVKKPPLDNLRSFIHLE</sequence>
<organism evidence="2 3">
    <name type="scientific">candidate division MSBL1 archaeon SCGC-AAA382C18</name>
    <dbReference type="NCBI Taxonomy" id="1698281"/>
    <lineage>
        <taxon>Archaea</taxon>
        <taxon>Methanobacteriati</taxon>
        <taxon>Methanobacteriota</taxon>
        <taxon>candidate division MSBL1</taxon>
    </lineage>
</organism>
<dbReference type="Pfam" id="PF00149">
    <property type="entry name" value="Metallophos"/>
    <property type="match status" value="1"/>
</dbReference>
<protein>
    <recommendedName>
        <fullName evidence="1">Calcineurin-like phosphoesterase domain-containing protein</fullName>
    </recommendedName>
</protein>
<dbReference type="GO" id="GO:0016787">
    <property type="term" value="F:hydrolase activity"/>
    <property type="evidence" value="ECO:0007669"/>
    <property type="project" value="InterPro"/>
</dbReference>
<evidence type="ECO:0000259" key="1">
    <source>
        <dbReference type="Pfam" id="PF00149"/>
    </source>
</evidence>
<dbReference type="PANTHER" id="PTHR30337">
    <property type="entry name" value="COMPONENT OF ATP-DEPENDENT DSDNA EXONUCLEASE"/>
    <property type="match status" value="1"/>
</dbReference>
<evidence type="ECO:0000313" key="3">
    <source>
        <dbReference type="Proteomes" id="UP000070404"/>
    </source>
</evidence>
<feature type="domain" description="Calcineurin-like phosphoesterase" evidence="1">
    <location>
        <begin position="1"/>
        <end position="90"/>
    </location>
</feature>
<keyword evidence="3" id="KW-1185">Reference proteome</keyword>